<comment type="caution">
    <text evidence="1">The sequence shown here is derived from an EMBL/GenBank/DDBJ whole genome shotgun (WGS) entry which is preliminary data.</text>
</comment>
<organism evidence="1 2">
    <name type="scientific">Parapusillimonas granuli</name>
    <dbReference type="NCBI Taxonomy" id="380911"/>
    <lineage>
        <taxon>Bacteria</taxon>
        <taxon>Pseudomonadati</taxon>
        <taxon>Pseudomonadota</taxon>
        <taxon>Betaproteobacteria</taxon>
        <taxon>Burkholderiales</taxon>
        <taxon>Alcaligenaceae</taxon>
        <taxon>Parapusillimonas</taxon>
    </lineage>
</organism>
<accession>A0A853G410</accession>
<dbReference type="Pfam" id="PF21448">
    <property type="entry name" value="DNMK"/>
    <property type="match status" value="1"/>
</dbReference>
<dbReference type="AlphaFoldDB" id="A0A853G410"/>
<evidence type="ECO:0000313" key="2">
    <source>
        <dbReference type="Proteomes" id="UP000559809"/>
    </source>
</evidence>
<evidence type="ECO:0000313" key="1">
    <source>
        <dbReference type="EMBL" id="NYT50572.1"/>
    </source>
</evidence>
<name>A0A853G410_9BURK</name>
<dbReference type="InterPro" id="IPR027417">
    <property type="entry name" value="P-loop_NTPase"/>
</dbReference>
<dbReference type="Gene3D" id="3.40.50.300">
    <property type="entry name" value="P-loop containing nucleotide triphosphate hydrolases"/>
    <property type="match status" value="1"/>
</dbReference>
<dbReference type="InterPro" id="IPR048444">
    <property type="entry name" value="DNMK"/>
</dbReference>
<protein>
    <submittedName>
        <fullName evidence="1">Deoxynucleotide monophosphate kinase</fullName>
    </submittedName>
</protein>
<dbReference type="Proteomes" id="UP000559809">
    <property type="component" value="Unassembled WGS sequence"/>
</dbReference>
<dbReference type="EMBL" id="JACCEM010000007">
    <property type="protein sequence ID" value="NYT50572.1"/>
    <property type="molecule type" value="Genomic_DNA"/>
</dbReference>
<keyword evidence="1" id="KW-0808">Transferase</keyword>
<sequence>MLLEHGGVAAYALADPLKAGCQVLFGLSDEQAWGDECKEIAIERWRRSPRRLFQRVGTEWMRGHDPDHWLMRAERELLCPAHGHDAGGARLGDPDAVFRLGAQAIFGLSAAQTWEREAGDVEDLFWRMTPNAMFGLLRRYALSDYPDFMERRRALPVTPPTRRARIEPHTDVLVLKDIRFENEAGYIRRRGGQVWHIRRSTRRIDDHSSEHGIAIAPGDVVIDNNGTLDQLARQVEQAWRKARAG</sequence>
<dbReference type="GO" id="GO:0016301">
    <property type="term" value="F:kinase activity"/>
    <property type="evidence" value="ECO:0007669"/>
    <property type="project" value="UniProtKB-KW"/>
</dbReference>
<reference evidence="1 2" key="1">
    <citation type="submission" date="2020-07" db="EMBL/GenBank/DDBJ databases">
        <title>Taxonomic revisions and descriptions of new bacterial species based on genomic comparisons in the high-G+C-content subgroup of the family Alcaligenaceae.</title>
        <authorList>
            <person name="Szabo A."/>
            <person name="Felfoldi T."/>
        </authorList>
    </citation>
    <scope>NUCLEOTIDE SEQUENCE [LARGE SCALE GENOMIC DNA]</scope>
    <source>
        <strain evidence="1 2">LMG 24012</strain>
    </source>
</reference>
<keyword evidence="2" id="KW-1185">Reference proteome</keyword>
<dbReference type="SUPFAM" id="SSF52540">
    <property type="entry name" value="P-loop containing nucleoside triphosphate hydrolases"/>
    <property type="match status" value="1"/>
</dbReference>
<gene>
    <name evidence="1" type="ORF">H0A72_14725</name>
</gene>
<proteinExistence type="predicted"/>
<keyword evidence="1" id="KW-0418">Kinase</keyword>